<name>A0A7T8K9L4_CALRO</name>
<accession>A0A7T8K9L4</accession>
<evidence type="ECO:0000313" key="1">
    <source>
        <dbReference type="EMBL" id="QQP51233.1"/>
    </source>
</evidence>
<keyword evidence="2" id="KW-1185">Reference proteome</keyword>
<reference evidence="2" key="1">
    <citation type="submission" date="2021-01" db="EMBL/GenBank/DDBJ databases">
        <title>Caligus Genome Assembly.</title>
        <authorList>
            <person name="Gallardo-Escarate C."/>
        </authorList>
    </citation>
    <scope>NUCLEOTIDE SEQUENCE [LARGE SCALE GENOMIC DNA]</scope>
</reference>
<evidence type="ECO:0000313" key="2">
    <source>
        <dbReference type="Proteomes" id="UP000595437"/>
    </source>
</evidence>
<dbReference type="AlphaFoldDB" id="A0A7T8K9L4"/>
<protein>
    <submittedName>
        <fullName evidence="1">Uncharacterized protein</fullName>
    </submittedName>
</protein>
<sequence>MVGKDSALLLKERGSKAWSGSKKFKYPKASPRHVTTSVLHLNGTKEDKNAQMRGGSATIEE</sequence>
<dbReference type="Proteomes" id="UP000595437">
    <property type="component" value="Chromosome 8"/>
</dbReference>
<organism evidence="1 2">
    <name type="scientific">Caligus rogercresseyi</name>
    <name type="common">Sea louse</name>
    <dbReference type="NCBI Taxonomy" id="217165"/>
    <lineage>
        <taxon>Eukaryota</taxon>
        <taxon>Metazoa</taxon>
        <taxon>Ecdysozoa</taxon>
        <taxon>Arthropoda</taxon>
        <taxon>Crustacea</taxon>
        <taxon>Multicrustacea</taxon>
        <taxon>Hexanauplia</taxon>
        <taxon>Copepoda</taxon>
        <taxon>Siphonostomatoida</taxon>
        <taxon>Caligidae</taxon>
        <taxon>Caligus</taxon>
    </lineage>
</organism>
<feature type="non-terminal residue" evidence="1">
    <location>
        <position position="61"/>
    </location>
</feature>
<gene>
    <name evidence="1" type="ORF">FKW44_012519</name>
</gene>
<dbReference type="EMBL" id="CP045897">
    <property type="protein sequence ID" value="QQP51233.1"/>
    <property type="molecule type" value="Genomic_DNA"/>
</dbReference>
<proteinExistence type="predicted"/>